<feature type="non-terminal residue" evidence="1">
    <location>
        <position position="1"/>
    </location>
</feature>
<name>A0A820T2P1_9BILA</name>
<proteinExistence type="predicted"/>
<sequence length="71" mass="8036">TEKFNSKCEHISTLQSHLSAVCDIIVIDSLFFSCGARAQLFAWQMKNNIVIRTGYFMLHPLRRRHGGGGNI</sequence>
<organism evidence="1 2">
    <name type="scientific">Adineta steineri</name>
    <dbReference type="NCBI Taxonomy" id="433720"/>
    <lineage>
        <taxon>Eukaryota</taxon>
        <taxon>Metazoa</taxon>
        <taxon>Spiralia</taxon>
        <taxon>Gnathifera</taxon>
        <taxon>Rotifera</taxon>
        <taxon>Eurotatoria</taxon>
        <taxon>Bdelloidea</taxon>
        <taxon>Adinetida</taxon>
        <taxon>Adinetidae</taxon>
        <taxon>Adineta</taxon>
    </lineage>
</organism>
<comment type="caution">
    <text evidence="1">The sequence shown here is derived from an EMBL/GenBank/DDBJ whole genome shotgun (WGS) entry which is preliminary data.</text>
</comment>
<gene>
    <name evidence="1" type="ORF">OKA104_LOCUS54870</name>
</gene>
<protein>
    <submittedName>
        <fullName evidence="1">Uncharacterized protein</fullName>
    </submittedName>
</protein>
<dbReference type="EMBL" id="CAJOAY010037476">
    <property type="protein sequence ID" value="CAF4464195.1"/>
    <property type="molecule type" value="Genomic_DNA"/>
</dbReference>
<evidence type="ECO:0000313" key="2">
    <source>
        <dbReference type="Proteomes" id="UP000663881"/>
    </source>
</evidence>
<dbReference type="AlphaFoldDB" id="A0A820T2P1"/>
<accession>A0A820T2P1</accession>
<reference evidence="1" key="1">
    <citation type="submission" date="2021-02" db="EMBL/GenBank/DDBJ databases">
        <authorList>
            <person name="Nowell W R."/>
        </authorList>
    </citation>
    <scope>NUCLEOTIDE SEQUENCE</scope>
</reference>
<feature type="non-terminal residue" evidence="1">
    <location>
        <position position="71"/>
    </location>
</feature>
<evidence type="ECO:0000313" key="1">
    <source>
        <dbReference type="EMBL" id="CAF4464195.1"/>
    </source>
</evidence>
<dbReference type="Proteomes" id="UP000663881">
    <property type="component" value="Unassembled WGS sequence"/>
</dbReference>